<dbReference type="AlphaFoldDB" id="A0AAN9AK88"/>
<gene>
    <name evidence="3" type="ORF">V1264_022382</name>
</gene>
<reference evidence="3 4" key="1">
    <citation type="submission" date="2024-02" db="EMBL/GenBank/DDBJ databases">
        <title>Chromosome-scale genome assembly of the rough periwinkle Littorina saxatilis.</title>
        <authorList>
            <person name="De Jode A."/>
            <person name="Faria R."/>
            <person name="Formenti G."/>
            <person name="Sims Y."/>
            <person name="Smith T.P."/>
            <person name="Tracey A."/>
            <person name="Wood J.M.D."/>
            <person name="Zagrodzka Z.B."/>
            <person name="Johannesson K."/>
            <person name="Butlin R.K."/>
            <person name="Leder E.H."/>
        </authorList>
    </citation>
    <scope>NUCLEOTIDE SEQUENCE [LARGE SCALE GENOMIC DNA]</scope>
    <source>
        <strain evidence="3">Snail1</strain>
        <tissue evidence="3">Muscle</tissue>
    </source>
</reference>
<evidence type="ECO:0000256" key="2">
    <source>
        <dbReference type="SAM" id="SignalP"/>
    </source>
</evidence>
<accession>A0AAN9AK88</accession>
<evidence type="ECO:0000313" key="3">
    <source>
        <dbReference type="EMBL" id="KAK7088463.1"/>
    </source>
</evidence>
<evidence type="ECO:0000313" key="4">
    <source>
        <dbReference type="Proteomes" id="UP001374579"/>
    </source>
</evidence>
<name>A0AAN9AK88_9CAEN</name>
<sequence>MQCAILLLCVIPLAVSGLYIRTQYGYHDVDDIYRRDPSTGIFYDPDNDYDDNEHDDNDYDDNDYDPSDRFDSDYYDPSDRFDSDYYDPTDGPDFDGNAIFFNRGRYNTGVGGRHFLPRSRGYRTYPIVRRGLPSSRSGYNRRILY</sequence>
<feature type="compositionally biased region" description="Basic and acidic residues" evidence="1">
    <location>
        <begin position="66"/>
        <end position="83"/>
    </location>
</feature>
<keyword evidence="4" id="KW-1185">Reference proteome</keyword>
<feature type="chain" id="PRO_5042821522" evidence="2">
    <location>
        <begin position="18"/>
        <end position="145"/>
    </location>
</feature>
<dbReference type="EMBL" id="JBAMIC010004070">
    <property type="protein sequence ID" value="KAK7088463.1"/>
    <property type="molecule type" value="Genomic_DNA"/>
</dbReference>
<comment type="caution">
    <text evidence="3">The sequence shown here is derived from an EMBL/GenBank/DDBJ whole genome shotgun (WGS) entry which is preliminary data.</text>
</comment>
<organism evidence="3 4">
    <name type="scientific">Littorina saxatilis</name>
    <dbReference type="NCBI Taxonomy" id="31220"/>
    <lineage>
        <taxon>Eukaryota</taxon>
        <taxon>Metazoa</taxon>
        <taxon>Spiralia</taxon>
        <taxon>Lophotrochozoa</taxon>
        <taxon>Mollusca</taxon>
        <taxon>Gastropoda</taxon>
        <taxon>Caenogastropoda</taxon>
        <taxon>Littorinimorpha</taxon>
        <taxon>Littorinoidea</taxon>
        <taxon>Littorinidae</taxon>
        <taxon>Littorina</taxon>
    </lineage>
</organism>
<proteinExistence type="predicted"/>
<protein>
    <submittedName>
        <fullName evidence="3">Uncharacterized protein</fullName>
    </submittedName>
</protein>
<keyword evidence="2" id="KW-0732">Signal</keyword>
<feature type="compositionally biased region" description="Acidic residues" evidence="1">
    <location>
        <begin position="45"/>
        <end position="65"/>
    </location>
</feature>
<dbReference type="Proteomes" id="UP001374579">
    <property type="component" value="Unassembled WGS sequence"/>
</dbReference>
<feature type="signal peptide" evidence="2">
    <location>
        <begin position="1"/>
        <end position="17"/>
    </location>
</feature>
<feature type="region of interest" description="Disordered" evidence="1">
    <location>
        <begin position="41"/>
        <end position="87"/>
    </location>
</feature>
<evidence type="ECO:0000256" key="1">
    <source>
        <dbReference type="SAM" id="MobiDB-lite"/>
    </source>
</evidence>